<evidence type="ECO:0000313" key="2">
    <source>
        <dbReference type="EMBL" id="EEX77379.1"/>
    </source>
</evidence>
<sequence>MALPCKGGALLSTKWTFVRVVYIVLFSYSYLYFTCFLNFLQIVRKDFMLSL</sequence>
<keyword evidence="1" id="KW-0812">Transmembrane</keyword>
<evidence type="ECO:0000313" key="3">
    <source>
        <dbReference type="Proteomes" id="UP000003505"/>
    </source>
</evidence>
<keyword evidence="1" id="KW-1133">Transmembrane helix</keyword>
<name>C9LUW4_SELS3</name>
<gene>
    <name evidence="2" type="ORF">SELSPUOL_01253</name>
</gene>
<protein>
    <submittedName>
        <fullName evidence="2">Uncharacterized protein</fullName>
    </submittedName>
</protein>
<reference evidence="2 3" key="1">
    <citation type="submission" date="2009-09" db="EMBL/GenBank/DDBJ databases">
        <authorList>
            <person name="Weinstock G."/>
            <person name="Sodergren E."/>
            <person name="Clifton S."/>
            <person name="Fulton L."/>
            <person name="Fulton B."/>
            <person name="Courtney L."/>
            <person name="Fronick C."/>
            <person name="Harrison M."/>
            <person name="Strong C."/>
            <person name="Farmer C."/>
            <person name="Delahaunty K."/>
            <person name="Markovic C."/>
            <person name="Hall O."/>
            <person name="Minx P."/>
            <person name="Tomlinson C."/>
            <person name="Mitreva M."/>
            <person name="Nelson J."/>
            <person name="Hou S."/>
            <person name="Wollam A."/>
            <person name="Pepin K.H."/>
            <person name="Johnson M."/>
            <person name="Bhonagiri V."/>
            <person name="Nash W.E."/>
            <person name="Warren W."/>
            <person name="Chinwalla A."/>
            <person name="Mardis E.R."/>
            <person name="Wilson R.K."/>
        </authorList>
    </citation>
    <scope>NUCLEOTIDE SEQUENCE [LARGE SCALE GENOMIC DNA]</scope>
    <source>
        <strain evidence="3">ATCC 35185 / DSM 20758 / VPI D19B-28</strain>
    </source>
</reference>
<dbReference type="AlphaFoldDB" id="C9LUW4"/>
<accession>C9LUW4</accession>
<organism evidence="2 3">
    <name type="scientific">Selenomonas sputigena (strain ATCC 35185 / DSM 20758 / CCUG 44933 / VPI D19B-28)</name>
    <dbReference type="NCBI Taxonomy" id="546271"/>
    <lineage>
        <taxon>Bacteria</taxon>
        <taxon>Bacillati</taxon>
        <taxon>Bacillota</taxon>
        <taxon>Negativicutes</taxon>
        <taxon>Selenomonadales</taxon>
        <taxon>Selenomonadaceae</taxon>
        <taxon>Selenomonas</taxon>
    </lineage>
</organism>
<proteinExistence type="predicted"/>
<comment type="caution">
    <text evidence="2">The sequence shown here is derived from an EMBL/GenBank/DDBJ whole genome shotgun (WGS) entry which is preliminary data.</text>
</comment>
<feature type="transmembrane region" description="Helical" evidence="1">
    <location>
        <begin position="20"/>
        <end position="40"/>
    </location>
</feature>
<dbReference type="EMBL" id="ACKP02000019">
    <property type="protein sequence ID" value="EEX77379.1"/>
    <property type="molecule type" value="Genomic_DNA"/>
</dbReference>
<dbReference type="Proteomes" id="UP000003505">
    <property type="component" value="Unassembled WGS sequence"/>
</dbReference>
<keyword evidence="1" id="KW-0472">Membrane</keyword>
<evidence type="ECO:0000256" key="1">
    <source>
        <dbReference type="SAM" id="Phobius"/>
    </source>
</evidence>